<evidence type="ECO:0000313" key="3">
    <source>
        <dbReference type="Proteomes" id="UP000289152"/>
    </source>
</evidence>
<accession>A0A4Q1BLC5</accession>
<dbReference type="AlphaFoldDB" id="A0A4Q1BLC5"/>
<evidence type="ECO:0000256" key="1">
    <source>
        <dbReference type="SAM" id="MobiDB-lite"/>
    </source>
</evidence>
<gene>
    <name evidence="2" type="ORF">M231_04341</name>
</gene>
<feature type="region of interest" description="Disordered" evidence="1">
    <location>
        <begin position="246"/>
        <end position="268"/>
    </location>
</feature>
<keyword evidence="3" id="KW-1185">Reference proteome</keyword>
<organism evidence="2 3">
    <name type="scientific">Tremella mesenterica</name>
    <name type="common">Jelly fungus</name>
    <dbReference type="NCBI Taxonomy" id="5217"/>
    <lineage>
        <taxon>Eukaryota</taxon>
        <taxon>Fungi</taxon>
        <taxon>Dikarya</taxon>
        <taxon>Basidiomycota</taxon>
        <taxon>Agaricomycotina</taxon>
        <taxon>Tremellomycetes</taxon>
        <taxon>Tremellales</taxon>
        <taxon>Tremellaceae</taxon>
        <taxon>Tremella</taxon>
    </lineage>
</organism>
<dbReference type="EMBL" id="SDIL01000048">
    <property type="protein sequence ID" value="RXK38432.1"/>
    <property type="molecule type" value="Genomic_DNA"/>
</dbReference>
<feature type="compositionally biased region" description="Basic and acidic residues" evidence="1">
    <location>
        <begin position="259"/>
        <end position="268"/>
    </location>
</feature>
<protein>
    <submittedName>
        <fullName evidence="2">Uncharacterized protein</fullName>
    </submittedName>
</protein>
<name>A0A4Q1BLC5_TREME</name>
<evidence type="ECO:0000313" key="2">
    <source>
        <dbReference type="EMBL" id="RXK38432.1"/>
    </source>
</evidence>
<comment type="caution">
    <text evidence="2">The sequence shown here is derived from an EMBL/GenBank/DDBJ whole genome shotgun (WGS) entry which is preliminary data.</text>
</comment>
<dbReference type="InParanoid" id="A0A4Q1BLC5"/>
<dbReference type="Proteomes" id="UP000289152">
    <property type="component" value="Unassembled WGS sequence"/>
</dbReference>
<dbReference type="VEuPathDB" id="FungiDB:TREMEDRAFT_59162"/>
<feature type="compositionally biased region" description="Polar residues" evidence="1">
    <location>
        <begin position="247"/>
        <end position="258"/>
    </location>
</feature>
<proteinExistence type="predicted"/>
<reference evidence="2 3" key="1">
    <citation type="submission" date="2016-06" db="EMBL/GenBank/DDBJ databases">
        <title>Evolution of pathogenesis and genome organization in the Tremellales.</title>
        <authorList>
            <person name="Cuomo C."/>
            <person name="Litvintseva A."/>
            <person name="Heitman J."/>
            <person name="Chen Y."/>
            <person name="Sun S."/>
            <person name="Springer D."/>
            <person name="Dromer F."/>
            <person name="Young S."/>
            <person name="Zeng Q."/>
            <person name="Chapman S."/>
            <person name="Gujja S."/>
            <person name="Saif S."/>
            <person name="Birren B."/>
        </authorList>
    </citation>
    <scope>NUCLEOTIDE SEQUENCE [LARGE SCALE GENOMIC DNA]</scope>
    <source>
        <strain evidence="2 3">ATCC 28783</strain>
    </source>
</reference>
<sequence>METNIGDDTRSDDFIRKFGPSYLASLESSDPARLRLAACAGAYKSLFRLQLYFSQPPDTRKLTWSPPSMDHLNTALSRSRLSLLLLDKEVPTDINIDGDYDAGTHDPFETGTSLLKTDVEKIANNNGLQATTMYDAKNRENQSSKLVQPSDDDVARMQAAERVASYVLLFGYKPKPPEEWPSDTPGMLVNGYKHRTVAEEIRTELETGGSGSLEPPQLWSPFQTTERMTQDRELVAEDVSKVESTKRFSNSVRPSHTRASFDAEASNKRADDLMRKLRAQDQLKNFKDLLGGMELDPATQAKLLPITSDAKQNDLVGHHGRFDPR</sequence>